<gene>
    <name evidence="3" type="ORF">SAMN05660690_4309</name>
</gene>
<dbReference type="RefSeq" id="WP_091368769.1">
    <property type="nucleotide sequence ID" value="NZ_FMZF01000008.1"/>
</dbReference>
<evidence type="ECO:0000256" key="1">
    <source>
        <dbReference type="SAM" id="MobiDB-lite"/>
    </source>
</evidence>
<evidence type="ECO:0000313" key="4">
    <source>
        <dbReference type="Proteomes" id="UP000199416"/>
    </source>
</evidence>
<dbReference type="Proteomes" id="UP000199416">
    <property type="component" value="Unassembled WGS sequence"/>
</dbReference>
<feature type="compositionally biased region" description="Low complexity" evidence="1">
    <location>
        <begin position="59"/>
        <end position="86"/>
    </location>
</feature>
<dbReference type="STRING" id="1190417.SAMN05660690_4309"/>
<proteinExistence type="predicted"/>
<dbReference type="EMBL" id="FMZF01000008">
    <property type="protein sequence ID" value="SDD47593.1"/>
    <property type="molecule type" value="Genomic_DNA"/>
</dbReference>
<name>A0A1G6V268_9ACTN</name>
<keyword evidence="4" id="KW-1185">Reference proteome</keyword>
<reference evidence="4" key="1">
    <citation type="submission" date="2016-10" db="EMBL/GenBank/DDBJ databases">
        <authorList>
            <person name="Varghese N."/>
            <person name="Submissions S."/>
        </authorList>
    </citation>
    <scope>NUCLEOTIDE SEQUENCE [LARGE SCALE GENOMIC DNA]</scope>
    <source>
        <strain evidence="4">DSM 45421</strain>
    </source>
</reference>
<feature type="region of interest" description="Disordered" evidence="1">
    <location>
        <begin position="29"/>
        <end position="108"/>
    </location>
</feature>
<dbReference type="AlphaFoldDB" id="A0A1G6V268"/>
<sequence>MPARKRLAAASIAAFGLAFAVVLALGQALPSGSTADPAPSTGAAPTPTTTPTEPPTSEPAPGTTSSETPSETRPSETTSPSGGESSRSYDLSSLLVPGPAGEDDEDLRDLHPVVWRDGDEQVYLCIQVPEGFEIGSDGWEDAVGPIHCRTATRGQSLELELVRS</sequence>
<feature type="compositionally biased region" description="Low complexity" evidence="1">
    <location>
        <begin position="29"/>
        <end position="51"/>
    </location>
</feature>
<keyword evidence="2" id="KW-0732">Signal</keyword>
<accession>A0A1G6V268</accession>
<organism evidence="3 4">
    <name type="scientific">Geodermatophilus telluris</name>
    <dbReference type="NCBI Taxonomy" id="1190417"/>
    <lineage>
        <taxon>Bacteria</taxon>
        <taxon>Bacillati</taxon>
        <taxon>Actinomycetota</taxon>
        <taxon>Actinomycetes</taxon>
        <taxon>Geodermatophilales</taxon>
        <taxon>Geodermatophilaceae</taxon>
        <taxon>Geodermatophilus</taxon>
    </lineage>
</organism>
<feature type="signal peptide" evidence="2">
    <location>
        <begin position="1"/>
        <end position="20"/>
    </location>
</feature>
<feature type="chain" id="PRO_5038566400" evidence="2">
    <location>
        <begin position="21"/>
        <end position="164"/>
    </location>
</feature>
<protein>
    <submittedName>
        <fullName evidence="3">Uncharacterized protein</fullName>
    </submittedName>
</protein>
<evidence type="ECO:0000256" key="2">
    <source>
        <dbReference type="SAM" id="SignalP"/>
    </source>
</evidence>
<evidence type="ECO:0000313" key="3">
    <source>
        <dbReference type="EMBL" id="SDD47593.1"/>
    </source>
</evidence>